<dbReference type="EMBL" id="CAKP01000063">
    <property type="protein sequence ID" value="CCJ33134.1"/>
    <property type="molecule type" value="Genomic_DNA"/>
</dbReference>
<protein>
    <recommendedName>
        <fullName evidence="2">F5/8 type C domain-containing protein</fullName>
    </recommendedName>
</protein>
<keyword evidence="4" id="KW-1185">Reference proteome</keyword>
<dbReference type="STRING" id="857293.CAAU_1050"/>
<gene>
    <name evidence="3" type="ORF">CAAU_1050</name>
</gene>
<evidence type="ECO:0000256" key="1">
    <source>
        <dbReference type="ARBA" id="ARBA00023295"/>
    </source>
</evidence>
<reference evidence="3 4" key="1">
    <citation type="journal article" date="2011" name="J. Bacteriol.">
        <title>Draft genome sequence of Caloramator australicus strain RC3T, a thermoanaerobe from the Great Artesian Basin of Australia.</title>
        <authorList>
            <person name="Ogg C.D."/>
            <person name="Patel B.K.C."/>
        </authorList>
    </citation>
    <scope>NUCLEOTIDE SEQUENCE [LARGE SCALE GENOMIC DNA]</scope>
    <source>
        <strain evidence="3 4">RC3</strain>
    </source>
</reference>
<dbReference type="RefSeq" id="WP_008908406.1">
    <property type="nucleotide sequence ID" value="NZ_CAKP01000063.1"/>
</dbReference>
<dbReference type="PROSITE" id="PS50022">
    <property type="entry name" value="FA58C_3"/>
    <property type="match status" value="1"/>
</dbReference>
<name>I7K6E9_9CLOT</name>
<dbReference type="GO" id="GO:0016798">
    <property type="term" value="F:hydrolase activity, acting on glycosyl bonds"/>
    <property type="evidence" value="ECO:0007669"/>
    <property type="project" value="UniProtKB-KW"/>
</dbReference>
<evidence type="ECO:0000313" key="3">
    <source>
        <dbReference type="EMBL" id="CCJ33134.1"/>
    </source>
</evidence>
<keyword evidence="1" id="KW-0326">Glycosidase</keyword>
<dbReference type="Proteomes" id="UP000007652">
    <property type="component" value="Unassembled WGS sequence"/>
</dbReference>
<dbReference type="Gene3D" id="2.60.120.260">
    <property type="entry name" value="Galactose-binding domain-like"/>
    <property type="match status" value="1"/>
</dbReference>
<sequence length="214" mass="24349">MAKGKVSDASSVQDRNSVYSFDKAFDDNSNTRWSSQYTDNEWIYVDLGSVKNIKRVILNWAEAYGKSYDIQVSNDTTNWTTVYSTNNGDGGIDDISLSTSGRYVRMLGRVRGTSYGYSLYDFEVYDTSPNFTFYNYDKDGKIKDVSINSGGKISYQYDILGRLYNKVISTGSASFTTNYSYEAGAYQNSTTNRLSEIDNNGKKNKLHLRCKWKY</sequence>
<comment type="caution">
    <text evidence="3">The sequence shown here is derived from an EMBL/GenBank/DDBJ whole genome shotgun (WGS) entry which is preliminary data.</text>
</comment>
<evidence type="ECO:0000313" key="4">
    <source>
        <dbReference type="Proteomes" id="UP000007652"/>
    </source>
</evidence>
<dbReference type="InterPro" id="IPR000421">
    <property type="entry name" value="FA58C"/>
</dbReference>
<evidence type="ECO:0000259" key="2">
    <source>
        <dbReference type="PROSITE" id="PS50022"/>
    </source>
</evidence>
<dbReference type="Pfam" id="PF22633">
    <property type="entry name" value="F5_F8_type_C_2"/>
    <property type="match status" value="1"/>
</dbReference>
<organism evidence="3 4">
    <name type="scientific">Caloramator australicus RC3</name>
    <dbReference type="NCBI Taxonomy" id="857293"/>
    <lineage>
        <taxon>Bacteria</taxon>
        <taxon>Bacillati</taxon>
        <taxon>Bacillota</taxon>
        <taxon>Clostridia</taxon>
        <taxon>Eubacteriales</taxon>
        <taxon>Clostridiaceae</taxon>
        <taxon>Caloramator</taxon>
    </lineage>
</organism>
<dbReference type="InterPro" id="IPR008979">
    <property type="entry name" value="Galactose-bd-like_sf"/>
</dbReference>
<feature type="domain" description="F5/8 type C" evidence="2">
    <location>
        <begin position="1"/>
        <end position="127"/>
    </location>
</feature>
<dbReference type="AlphaFoldDB" id="I7K6E9"/>
<dbReference type="SUPFAM" id="SSF49785">
    <property type="entry name" value="Galactose-binding domain-like"/>
    <property type="match status" value="1"/>
</dbReference>
<dbReference type="eggNOG" id="COG1472">
    <property type="taxonomic scope" value="Bacteria"/>
</dbReference>
<proteinExistence type="predicted"/>
<keyword evidence="1" id="KW-0378">Hydrolase</keyword>
<accession>I7K6E9</accession>